<dbReference type="Gene3D" id="2.60.120.10">
    <property type="entry name" value="Jelly Rolls"/>
    <property type="match status" value="1"/>
</dbReference>
<dbReference type="Proteomes" id="UP001642484">
    <property type="component" value="Unassembled WGS sequence"/>
</dbReference>
<dbReference type="SUPFAM" id="SSF51206">
    <property type="entry name" value="cAMP-binding domain-like"/>
    <property type="match status" value="1"/>
</dbReference>
<organism evidence="3 4">
    <name type="scientific">Durusdinium trenchii</name>
    <dbReference type="NCBI Taxonomy" id="1381693"/>
    <lineage>
        <taxon>Eukaryota</taxon>
        <taxon>Sar</taxon>
        <taxon>Alveolata</taxon>
        <taxon>Dinophyceae</taxon>
        <taxon>Suessiales</taxon>
        <taxon>Symbiodiniaceae</taxon>
        <taxon>Durusdinium</taxon>
    </lineage>
</organism>
<evidence type="ECO:0000313" key="4">
    <source>
        <dbReference type="Proteomes" id="UP001642484"/>
    </source>
</evidence>
<dbReference type="CDD" id="cd00038">
    <property type="entry name" value="CAP_ED"/>
    <property type="match status" value="1"/>
</dbReference>
<feature type="domain" description="Cyclic nucleotide-binding" evidence="2">
    <location>
        <begin position="233"/>
        <end position="303"/>
    </location>
</feature>
<dbReference type="PROSITE" id="PS50042">
    <property type="entry name" value="CNMP_BINDING_3"/>
    <property type="match status" value="1"/>
</dbReference>
<evidence type="ECO:0000313" key="3">
    <source>
        <dbReference type="EMBL" id="CAK9067275.1"/>
    </source>
</evidence>
<keyword evidence="4" id="KW-1185">Reference proteome</keyword>
<accession>A0ABP0NU23</accession>
<gene>
    <name evidence="3" type="ORF">CCMP2556_LOCUS33055</name>
</gene>
<dbReference type="InterPro" id="IPR014710">
    <property type="entry name" value="RmlC-like_jellyroll"/>
</dbReference>
<reference evidence="3 4" key="1">
    <citation type="submission" date="2024-02" db="EMBL/GenBank/DDBJ databases">
        <authorList>
            <person name="Chen Y."/>
            <person name="Shah S."/>
            <person name="Dougan E. K."/>
            <person name="Thang M."/>
            <person name="Chan C."/>
        </authorList>
    </citation>
    <scope>NUCLEOTIDE SEQUENCE [LARGE SCALE GENOMIC DNA]</scope>
</reference>
<dbReference type="InterPro" id="IPR018490">
    <property type="entry name" value="cNMP-bd_dom_sf"/>
</dbReference>
<proteinExistence type="predicted"/>
<comment type="caution">
    <text evidence="3">The sequence shown here is derived from an EMBL/GenBank/DDBJ whole genome shotgun (WGS) entry which is preliminary data.</text>
</comment>
<sequence length="309" mass="34213">MGDVIGLPCDEGQQSNAELVQRLPPRQAQPMESNSSASQVAVPFRIADGRPPHRDLLLPEQGLLDMIAKLRSERHHLDVIGDAPVDDTETSEKQEVPEGKVLRLPKLGPRLPREPLEQAAQPHAGSPHRGMPDEDDVPPRLPRGGDVPQHLDPTRLQHARATLPFTPRQLPQVGELGERPPDHEERRWIEAAVRRMFLLLSPAHYEALMEAFREWKLPPATVIVKQATPVSQGPSLCVLLDGVIDVLHCPTGATTSEKVCTYDRCGQCFGELELFYEKRGQGAGRKLHWATIATRTEVTLWTVAAPVAL</sequence>
<evidence type="ECO:0000256" key="1">
    <source>
        <dbReference type="SAM" id="MobiDB-lite"/>
    </source>
</evidence>
<evidence type="ECO:0000259" key="2">
    <source>
        <dbReference type="PROSITE" id="PS50042"/>
    </source>
</evidence>
<dbReference type="EMBL" id="CAXAMN010022195">
    <property type="protein sequence ID" value="CAK9067275.1"/>
    <property type="molecule type" value="Genomic_DNA"/>
</dbReference>
<name>A0ABP0NU23_9DINO</name>
<protein>
    <recommendedName>
        <fullName evidence="2">Cyclic nucleotide-binding domain-containing protein</fullName>
    </recommendedName>
</protein>
<feature type="region of interest" description="Disordered" evidence="1">
    <location>
        <begin position="117"/>
        <end position="151"/>
    </location>
</feature>
<dbReference type="InterPro" id="IPR000595">
    <property type="entry name" value="cNMP-bd_dom"/>
</dbReference>